<name>A0A328P2F8_9GAMM</name>
<dbReference type="SMART" id="SM00257">
    <property type="entry name" value="LysM"/>
    <property type="match status" value="1"/>
</dbReference>
<dbReference type="PROSITE" id="PS51782">
    <property type="entry name" value="LYSM"/>
    <property type="match status" value="1"/>
</dbReference>
<dbReference type="InterPro" id="IPR018392">
    <property type="entry name" value="LysM"/>
</dbReference>
<dbReference type="SUPFAM" id="SSF53850">
    <property type="entry name" value="Periplasmic binding protein-like II"/>
    <property type="match status" value="1"/>
</dbReference>
<feature type="signal peptide" evidence="2">
    <location>
        <begin position="1"/>
        <end position="24"/>
    </location>
</feature>
<dbReference type="CDD" id="cd00118">
    <property type="entry name" value="LysM"/>
    <property type="match status" value="1"/>
</dbReference>
<dbReference type="Gene3D" id="3.10.350.10">
    <property type="entry name" value="LysM domain"/>
    <property type="match status" value="1"/>
</dbReference>
<protein>
    <submittedName>
        <fullName evidence="4">Peptidoglycan-binding protein</fullName>
    </submittedName>
</protein>
<dbReference type="SUPFAM" id="SSF54106">
    <property type="entry name" value="LysM domain"/>
    <property type="match status" value="1"/>
</dbReference>
<keyword evidence="1 2" id="KW-0732">Signal</keyword>
<dbReference type="PANTHER" id="PTHR30570">
    <property type="entry name" value="PERIPLASMIC PHOSPHATE BINDING COMPONENT OF PHOSPHATE ABC TRANSPORTER"/>
    <property type="match status" value="1"/>
</dbReference>
<evidence type="ECO:0000256" key="2">
    <source>
        <dbReference type="SAM" id="SignalP"/>
    </source>
</evidence>
<dbReference type="InterPro" id="IPR024370">
    <property type="entry name" value="PBP_domain"/>
</dbReference>
<evidence type="ECO:0000256" key="1">
    <source>
        <dbReference type="ARBA" id="ARBA00022729"/>
    </source>
</evidence>
<dbReference type="OrthoDB" id="9790048at2"/>
<dbReference type="Pfam" id="PF01476">
    <property type="entry name" value="LysM"/>
    <property type="match status" value="1"/>
</dbReference>
<reference evidence="4 5" key="1">
    <citation type="journal article" date="2018" name="Genet. Mol. Biol.">
        <title>The genome sequence of Dyella jiangningensis FCAV SCS01 from a lignocellulose-decomposing microbial consortium metagenome reveals potential for biotechnological applications.</title>
        <authorList>
            <person name="Desiderato J.G."/>
            <person name="Alvarenga D.O."/>
            <person name="Constancio M.T.L."/>
            <person name="Alves L.M.C."/>
            <person name="Varani A.M."/>
        </authorList>
    </citation>
    <scope>NUCLEOTIDE SEQUENCE [LARGE SCALE GENOMIC DNA]</scope>
    <source>
        <strain evidence="4 5">FCAV SCS01</strain>
    </source>
</reference>
<sequence>MSSRISRLFIVALFTACAATGALAAGKTKTPAKSSKAAALPSLVWRGDYATARGVVDDVAKAWEKSGKGRIEIEPFNTASGLDAVAHGMADVAGSARGSAGGTETDLQFMPVAYDALVMITHPSNPATSLTPKQLHDIYYGKITNWKDVGGKDSPINLYAVASPGDGVEYSLRRLLFGRGNQPVAAPRLYVNTAKLEEAVTLDPNALGVTTLSGVATNSKVKMVSVNGVRPSLATVTDGSYIFYTPLYLVTNANSPKAALIQQFMEFLHTDTVKALARQHQLVPYSDAPELAANDTARREKILADIGIKMQVEPTPAPPVLAAPGATYASASATAPTSERALEARQAVESRKAAAASGETHKVAKGETLSTIAQKYSVTVAQLKDWNHLSSDNLKADQVLQVSGN</sequence>
<dbReference type="AlphaFoldDB" id="A0A328P2F8"/>
<dbReference type="EMBL" id="NFZS01000005">
    <property type="protein sequence ID" value="RAO74715.1"/>
    <property type="molecule type" value="Genomic_DNA"/>
</dbReference>
<feature type="chain" id="PRO_5016459915" evidence="2">
    <location>
        <begin position="25"/>
        <end position="405"/>
    </location>
</feature>
<proteinExistence type="predicted"/>
<dbReference type="Proteomes" id="UP000248926">
    <property type="component" value="Unassembled WGS sequence"/>
</dbReference>
<dbReference type="Gene3D" id="3.40.190.10">
    <property type="entry name" value="Periplasmic binding protein-like II"/>
    <property type="match status" value="2"/>
</dbReference>
<keyword evidence="5" id="KW-1185">Reference proteome</keyword>
<evidence type="ECO:0000313" key="5">
    <source>
        <dbReference type="Proteomes" id="UP000248926"/>
    </source>
</evidence>
<organism evidence="4 5">
    <name type="scientific">Dyella jiangningensis</name>
    <dbReference type="NCBI Taxonomy" id="1379159"/>
    <lineage>
        <taxon>Bacteria</taxon>
        <taxon>Pseudomonadati</taxon>
        <taxon>Pseudomonadota</taxon>
        <taxon>Gammaproteobacteria</taxon>
        <taxon>Lysobacterales</taxon>
        <taxon>Rhodanobacteraceae</taxon>
        <taxon>Dyella</taxon>
    </lineage>
</organism>
<accession>A0A328P2F8</accession>
<evidence type="ECO:0000259" key="3">
    <source>
        <dbReference type="PROSITE" id="PS51782"/>
    </source>
</evidence>
<evidence type="ECO:0000313" key="4">
    <source>
        <dbReference type="EMBL" id="RAO74715.1"/>
    </source>
</evidence>
<gene>
    <name evidence="4" type="ORF">CA260_18025</name>
</gene>
<comment type="caution">
    <text evidence="4">The sequence shown here is derived from an EMBL/GenBank/DDBJ whole genome shotgun (WGS) entry which is preliminary data.</text>
</comment>
<dbReference type="RefSeq" id="WP_111984471.1">
    <property type="nucleotide sequence ID" value="NZ_NFZS01000005.1"/>
</dbReference>
<dbReference type="InterPro" id="IPR036779">
    <property type="entry name" value="LysM_dom_sf"/>
</dbReference>
<dbReference type="PANTHER" id="PTHR30570:SF1">
    <property type="entry name" value="PHOSPHATE-BINDING PROTEIN PSTS"/>
    <property type="match status" value="1"/>
</dbReference>
<dbReference type="InterPro" id="IPR050811">
    <property type="entry name" value="Phosphate_ABC_transporter"/>
</dbReference>
<dbReference type="Pfam" id="PF12849">
    <property type="entry name" value="PBP_like_2"/>
    <property type="match status" value="1"/>
</dbReference>
<feature type="domain" description="LysM" evidence="3">
    <location>
        <begin position="359"/>
        <end position="402"/>
    </location>
</feature>